<evidence type="ECO:0000256" key="1">
    <source>
        <dbReference type="ARBA" id="ARBA00003761"/>
    </source>
</evidence>
<dbReference type="InterPro" id="IPR000089">
    <property type="entry name" value="Biotin_lipoyl"/>
</dbReference>
<dbReference type="AlphaFoldDB" id="C8PI85"/>
<dbReference type="CDD" id="cd06850">
    <property type="entry name" value="biotinyl_domain"/>
    <property type="match status" value="1"/>
</dbReference>
<keyword evidence="3 4" id="KW-0092">Biotin</keyword>
<reference evidence="6 7" key="1">
    <citation type="submission" date="2009-07" db="EMBL/GenBank/DDBJ databases">
        <authorList>
            <person name="Madupu R."/>
            <person name="Sebastian Y."/>
            <person name="Durkin A.S."/>
            <person name="Torralba M."/>
            <person name="Methe B."/>
            <person name="Sutton G.G."/>
            <person name="Strausberg R.L."/>
            <person name="Nelson K.E."/>
        </authorList>
    </citation>
    <scope>NUCLEOTIDE SEQUENCE [LARGE SCALE GENOMIC DNA]</scope>
    <source>
        <strain evidence="6 7">RM3268</strain>
    </source>
</reference>
<keyword evidence="4" id="KW-0275">Fatty acid biosynthesis</keyword>
<dbReference type="STRING" id="824.CGRAC_0110"/>
<keyword evidence="4" id="KW-0443">Lipid metabolism</keyword>
<dbReference type="EMBL" id="ACYG01000025">
    <property type="protein sequence ID" value="EEV17475.1"/>
    <property type="molecule type" value="Genomic_DNA"/>
</dbReference>
<dbReference type="OrthoDB" id="9811735at2"/>
<comment type="function">
    <text evidence="1 4">This protein is a component of the acetyl coenzyme A carboxylase complex; first, biotin carboxylase catalyzes the carboxylation of the carrier protein and then the transcarboxylase transfers the carboxyl group to form malonyl-CoA.</text>
</comment>
<accession>C8PI85</accession>
<organism evidence="6 7">
    <name type="scientific">Campylobacter gracilis RM3268</name>
    <dbReference type="NCBI Taxonomy" id="553220"/>
    <lineage>
        <taxon>Bacteria</taxon>
        <taxon>Pseudomonadati</taxon>
        <taxon>Campylobacterota</taxon>
        <taxon>Epsilonproteobacteria</taxon>
        <taxon>Campylobacterales</taxon>
        <taxon>Campylobacteraceae</taxon>
        <taxon>Campylobacter</taxon>
    </lineage>
</organism>
<dbReference type="Gene3D" id="2.40.50.100">
    <property type="match status" value="1"/>
</dbReference>
<protein>
    <recommendedName>
        <fullName evidence="2 4">Biotin carboxyl carrier protein of acetyl-CoA carboxylase</fullName>
    </recommendedName>
</protein>
<evidence type="ECO:0000256" key="4">
    <source>
        <dbReference type="RuleBase" id="RU364072"/>
    </source>
</evidence>
<gene>
    <name evidence="6" type="primary">accB</name>
    <name evidence="6" type="ORF">CAMGR0001_0066</name>
</gene>
<name>C8PI85_9BACT</name>
<feature type="domain" description="Lipoyl-binding" evidence="5">
    <location>
        <begin position="74"/>
        <end position="150"/>
    </location>
</feature>
<dbReference type="Pfam" id="PF00364">
    <property type="entry name" value="Biotin_lipoyl"/>
    <property type="match status" value="1"/>
</dbReference>
<dbReference type="PANTHER" id="PTHR45266:SF3">
    <property type="entry name" value="OXALOACETATE DECARBOXYLASE ALPHA CHAIN"/>
    <property type="match status" value="1"/>
</dbReference>
<dbReference type="Proteomes" id="UP000005709">
    <property type="component" value="Unassembled WGS sequence"/>
</dbReference>
<dbReference type="PANTHER" id="PTHR45266">
    <property type="entry name" value="OXALOACETATE DECARBOXYLASE ALPHA CHAIN"/>
    <property type="match status" value="1"/>
</dbReference>
<dbReference type="PROSITE" id="PS50968">
    <property type="entry name" value="BIOTINYL_LIPOYL"/>
    <property type="match status" value="1"/>
</dbReference>
<proteinExistence type="predicted"/>
<dbReference type="InterPro" id="IPR050709">
    <property type="entry name" value="Biotin_Carboxyl_Carrier/Decarb"/>
</dbReference>
<evidence type="ECO:0000256" key="2">
    <source>
        <dbReference type="ARBA" id="ARBA00017562"/>
    </source>
</evidence>
<keyword evidence="7" id="KW-1185">Reference proteome</keyword>
<keyword evidence="4" id="KW-0276">Fatty acid metabolism</keyword>
<dbReference type="GO" id="GO:0003989">
    <property type="term" value="F:acetyl-CoA carboxylase activity"/>
    <property type="evidence" value="ECO:0007669"/>
    <property type="project" value="InterPro"/>
</dbReference>
<dbReference type="PRINTS" id="PR01071">
    <property type="entry name" value="ACOABIOTINCC"/>
</dbReference>
<dbReference type="InterPro" id="IPR001249">
    <property type="entry name" value="AcCoA_biotinCC"/>
</dbReference>
<comment type="pathway">
    <text evidence="4">Lipid metabolism; fatty acid biosynthesis.</text>
</comment>
<evidence type="ECO:0000313" key="7">
    <source>
        <dbReference type="Proteomes" id="UP000005709"/>
    </source>
</evidence>
<dbReference type="SUPFAM" id="SSF51230">
    <property type="entry name" value="Single hybrid motif"/>
    <property type="match status" value="1"/>
</dbReference>
<dbReference type="eggNOG" id="COG0511">
    <property type="taxonomic scope" value="Bacteria"/>
</dbReference>
<dbReference type="InterPro" id="IPR011053">
    <property type="entry name" value="Single_hybrid_motif"/>
</dbReference>
<dbReference type="UniPathway" id="UPA00094"/>
<dbReference type="GO" id="GO:0006633">
    <property type="term" value="P:fatty acid biosynthetic process"/>
    <property type="evidence" value="ECO:0007669"/>
    <property type="project" value="UniProtKB-UniPathway"/>
</dbReference>
<dbReference type="RefSeq" id="WP_005871518.1">
    <property type="nucleotide sequence ID" value="NZ_ACYG01000025.1"/>
</dbReference>
<keyword evidence="4" id="KW-0444">Lipid biosynthesis</keyword>
<evidence type="ECO:0000256" key="3">
    <source>
        <dbReference type="ARBA" id="ARBA00023267"/>
    </source>
</evidence>
<dbReference type="GO" id="GO:0009317">
    <property type="term" value="C:acetyl-CoA carboxylase complex"/>
    <property type="evidence" value="ECO:0007669"/>
    <property type="project" value="InterPro"/>
</dbReference>
<sequence>MTKAEIKELMDFFGEKQGINELKIKDKDFEIEIKKYGPCGGSTPQLAVPAPAPQLAAPSVNVLVGDKPASKGAMDTIDSPMVGTFYKAPSPGAAEFVSVGQVVHKGDTIGIIEAMKIMNEIEAEFDCRIKKALVDDGQPVEYAMALFEVEKL</sequence>
<evidence type="ECO:0000313" key="6">
    <source>
        <dbReference type="EMBL" id="EEV17475.1"/>
    </source>
</evidence>
<dbReference type="NCBIfam" id="TIGR00531">
    <property type="entry name" value="BCCP"/>
    <property type="match status" value="1"/>
</dbReference>
<comment type="caution">
    <text evidence="6">The sequence shown here is derived from an EMBL/GenBank/DDBJ whole genome shotgun (WGS) entry which is preliminary data.</text>
</comment>
<evidence type="ECO:0000259" key="5">
    <source>
        <dbReference type="PROSITE" id="PS50968"/>
    </source>
</evidence>